<dbReference type="Pfam" id="PF03600">
    <property type="entry name" value="CitMHS"/>
    <property type="match status" value="1"/>
</dbReference>
<dbReference type="PANTHER" id="PTHR43652:SF2">
    <property type="entry name" value="BASIC AMINO ACID ANTIPORTER YFCC-RELATED"/>
    <property type="match status" value="1"/>
</dbReference>
<sequence>MSQLTICLIIFVLTVIGYCSGKFSLGTFGITALIAFTLTGCLSPEQALSCFSDDNVIMIGAMCIVAEGFNRTKYCRMITEAIARAAKGSLVRTMAGYVLISILLSQMIQSPAVVFGIVAPMLRSSAEALGVKPSKVMFGVGAAAVVTCCILPIGQGATVAAELNGYLSNYGYTDYVVQLTDGMLGRFPMLFIAFIFCVFIAPRLSPAEPVVEVDYTMKKGAENRPLTNLQNIAGLMAFVLTAAALMFSGQLGLESWQCTIMGALAMIFFGVLKPKEAGKALPIGMLMLIVGSNGISNALSSTGAGELIGSHIGRLVNAVNGNSYIVGLIFFIVPFIQTQFMSNRGTMLIYHPIAIATCAATGSNPIGLMILIQSACLSAYMTPSATSAIPYIMGYGGYDQKTMIKISWPLSLMCCIVSVLWIMTVFPLQ</sequence>
<proteinExistence type="predicted"/>
<feature type="transmembrane region" description="Helical" evidence="7">
    <location>
        <begin position="134"/>
        <end position="154"/>
    </location>
</feature>
<evidence type="ECO:0000256" key="7">
    <source>
        <dbReference type="SAM" id="Phobius"/>
    </source>
</evidence>
<keyword evidence="3 7" id="KW-0812">Transmembrane</keyword>
<dbReference type="GO" id="GO:0005886">
    <property type="term" value="C:plasma membrane"/>
    <property type="evidence" value="ECO:0007669"/>
    <property type="project" value="TreeGrafter"/>
</dbReference>
<evidence type="ECO:0000256" key="5">
    <source>
        <dbReference type="ARBA" id="ARBA00022989"/>
    </source>
</evidence>
<evidence type="ECO:0000259" key="8">
    <source>
        <dbReference type="Pfam" id="PF03600"/>
    </source>
</evidence>
<name>A0A9D2PUF4_9FIRM</name>
<evidence type="ECO:0000313" key="10">
    <source>
        <dbReference type="Proteomes" id="UP000823863"/>
    </source>
</evidence>
<feature type="transmembrane region" description="Helical" evidence="7">
    <location>
        <begin position="226"/>
        <end position="247"/>
    </location>
</feature>
<evidence type="ECO:0000256" key="2">
    <source>
        <dbReference type="ARBA" id="ARBA00022448"/>
    </source>
</evidence>
<protein>
    <recommendedName>
        <fullName evidence="8">Citrate transporter-like domain-containing protein</fullName>
    </recommendedName>
</protein>
<keyword evidence="6 7" id="KW-0472">Membrane</keyword>
<dbReference type="PANTHER" id="PTHR43652">
    <property type="entry name" value="BASIC AMINO ACID ANTIPORTER YFCC-RELATED"/>
    <property type="match status" value="1"/>
</dbReference>
<evidence type="ECO:0000256" key="4">
    <source>
        <dbReference type="ARBA" id="ARBA00022737"/>
    </source>
</evidence>
<comment type="subcellular location">
    <subcellularLocation>
        <location evidence="1">Membrane</location>
        <topology evidence="1">Multi-pass membrane protein</topology>
    </subcellularLocation>
</comment>
<keyword evidence="5 7" id="KW-1133">Transmembrane helix</keyword>
<reference evidence="9" key="1">
    <citation type="journal article" date="2021" name="PeerJ">
        <title>Extensive microbial diversity within the chicken gut microbiome revealed by metagenomics and culture.</title>
        <authorList>
            <person name="Gilroy R."/>
            <person name="Ravi A."/>
            <person name="Getino M."/>
            <person name="Pursley I."/>
            <person name="Horton D.L."/>
            <person name="Alikhan N.F."/>
            <person name="Baker D."/>
            <person name="Gharbi K."/>
            <person name="Hall N."/>
            <person name="Watson M."/>
            <person name="Adriaenssens E.M."/>
            <person name="Foster-Nyarko E."/>
            <person name="Jarju S."/>
            <person name="Secka A."/>
            <person name="Antonio M."/>
            <person name="Oren A."/>
            <person name="Chaudhuri R.R."/>
            <person name="La Ragione R."/>
            <person name="Hildebrand F."/>
            <person name="Pallen M.J."/>
        </authorList>
    </citation>
    <scope>NUCLEOTIDE SEQUENCE</scope>
    <source>
        <strain evidence="9">CHK198-12963</strain>
    </source>
</reference>
<feature type="transmembrane region" description="Helical" evidence="7">
    <location>
        <begin position="348"/>
        <end position="372"/>
    </location>
</feature>
<dbReference type="Proteomes" id="UP000823863">
    <property type="component" value="Unassembled WGS sequence"/>
</dbReference>
<dbReference type="AlphaFoldDB" id="A0A9D2PUF4"/>
<evidence type="ECO:0000256" key="1">
    <source>
        <dbReference type="ARBA" id="ARBA00004141"/>
    </source>
</evidence>
<feature type="transmembrane region" description="Helical" evidence="7">
    <location>
        <begin position="97"/>
        <end position="122"/>
    </location>
</feature>
<dbReference type="EMBL" id="DWWB01000053">
    <property type="protein sequence ID" value="HJC66901.1"/>
    <property type="molecule type" value="Genomic_DNA"/>
</dbReference>
<evidence type="ECO:0000256" key="6">
    <source>
        <dbReference type="ARBA" id="ARBA00023136"/>
    </source>
</evidence>
<feature type="transmembrane region" description="Helical" evidence="7">
    <location>
        <begin position="319"/>
        <end position="336"/>
    </location>
</feature>
<feature type="transmembrane region" description="Helical" evidence="7">
    <location>
        <begin position="253"/>
        <end position="272"/>
    </location>
</feature>
<gene>
    <name evidence="9" type="ORF">H9931_09335</name>
</gene>
<dbReference type="GO" id="GO:0055085">
    <property type="term" value="P:transmembrane transport"/>
    <property type="evidence" value="ECO:0007669"/>
    <property type="project" value="InterPro"/>
</dbReference>
<evidence type="ECO:0000313" key="9">
    <source>
        <dbReference type="EMBL" id="HJC66901.1"/>
    </source>
</evidence>
<keyword evidence="2" id="KW-0813">Transport</keyword>
<dbReference type="InterPro" id="IPR051679">
    <property type="entry name" value="DASS-Related_Transporters"/>
</dbReference>
<feature type="transmembrane region" description="Helical" evidence="7">
    <location>
        <begin position="410"/>
        <end position="428"/>
    </location>
</feature>
<keyword evidence="4" id="KW-0677">Repeat</keyword>
<organism evidence="9 10">
    <name type="scientific">Candidatus Enterocloster excrementigallinarum</name>
    <dbReference type="NCBI Taxonomy" id="2838558"/>
    <lineage>
        <taxon>Bacteria</taxon>
        <taxon>Bacillati</taxon>
        <taxon>Bacillota</taxon>
        <taxon>Clostridia</taxon>
        <taxon>Lachnospirales</taxon>
        <taxon>Lachnospiraceae</taxon>
        <taxon>Enterocloster</taxon>
    </lineage>
</organism>
<evidence type="ECO:0000256" key="3">
    <source>
        <dbReference type="ARBA" id="ARBA00022692"/>
    </source>
</evidence>
<dbReference type="InterPro" id="IPR004680">
    <property type="entry name" value="Cit_transptr-like_dom"/>
</dbReference>
<feature type="transmembrane region" description="Helical" evidence="7">
    <location>
        <begin position="279"/>
        <end position="299"/>
    </location>
</feature>
<comment type="caution">
    <text evidence="9">The sequence shown here is derived from an EMBL/GenBank/DDBJ whole genome shotgun (WGS) entry which is preliminary data.</text>
</comment>
<accession>A0A9D2PUF4</accession>
<reference evidence="9" key="2">
    <citation type="submission" date="2021-04" db="EMBL/GenBank/DDBJ databases">
        <authorList>
            <person name="Gilroy R."/>
        </authorList>
    </citation>
    <scope>NUCLEOTIDE SEQUENCE</scope>
    <source>
        <strain evidence="9">CHK198-12963</strain>
    </source>
</reference>
<feature type="domain" description="Citrate transporter-like" evidence="8">
    <location>
        <begin position="30"/>
        <end position="343"/>
    </location>
</feature>
<feature type="transmembrane region" description="Helical" evidence="7">
    <location>
        <begin position="187"/>
        <end position="205"/>
    </location>
</feature>